<accession>A0AAD9MKE4</accession>
<comment type="caution">
    <text evidence="2">The sequence shown here is derived from an EMBL/GenBank/DDBJ whole genome shotgun (WGS) entry which is preliminary data.</text>
</comment>
<dbReference type="Gene3D" id="1.25.10.10">
    <property type="entry name" value="Leucine-rich Repeat Variant"/>
    <property type="match status" value="1"/>
</dbReference>
<sequence length="179" mass="18861">MWTTAFMKVSGATPHEAARATVVKACAACLIGLATIKTLPLMASHGVGHTLQLMEAREPFLIKAGISRLNMLLTLESAHPAALQAGAVPRLLKLIDREDVGDDVILAALGTLRRLASTDEGGVALLREGAPAALERLVARVRGRPEDRDGAAVVKEAGQLAYDLLGPMNRVPDRSGRSA</sequence>
<evidence type="ECO:0000313" key="2">
    <source>
        <dbReference type="EMBL" id="KAK2076203.1"/>
    </source>
</evidence>
<dbReference type="SUPFAM" id="SSF48371">
    <property type="entry name" value="ARM repeat"/>
    <property type="match status" value="1"/>
</dbReference>
<proteinExistence type="predicted"/>
<organism evidence="2 3">
    <name type="scientific">Prototheca wickerhamii</name>
    <dbReference type="NCBI Taxonomy" id="3111"/>
    <lineage>
        <taxon>Eukaryota</taxon>
        <taxon>Viridiplantae</taxon>
        <taxon>Chlorophyta</taxon>
        <taxon>core chlorophytes</taxon>
        <taxon>Trebouxiophyceae</taxon>
        <taxon>Chlorellales</taxon>
        <taxon>Chlorellaceae</taxon>
        <taxon>Prototheca</taxon>
    </lineage>
</organism>
<dbReference type="EMBL" id="JASFZW010000011">
    <property type="protein sequence ID" value="KAK2076203.1"/>
    <property type="molecule type" value="Genomic_DNA"/>
</dbReference>
<protein>
    <submittedName>
        <fullName evidence="2">Uncharacterized protein</fullName>
    </submittedName>
</protein>
<keyword evidence="3" id="KW-1185">Reference proteome</keyword>
<feature type="repeat" description="ARM" evidence="1">
    <location>
        <begin position="86"/>
        <end position="130"/>
    </location>
</feature>
<dbReference type="InterPro" id="IPR016024">
    <property type="entry name" value="ARM-type_fold"/>
</dbReference>
<gene>
    <name evidence="2" type="ORF">QBZ16_001135</name>
</gene>
<dbReference type="InterPro" id="IPR000225">
    <property type="entry name" value="Armadillo"/>
</dbReference>
<name>A0AAD9MKE4_PROWI</name>
<dbReference type="Proteomes" id="UP001255856">
    <property type="component" value="Unassembled WGS sequence"/>
</dbReference>
<dbReference type="AlphaFoldDB" id="A0AAD9MKE4"/>
<evidence type="ECO:0000256" key="1">
    <source>
        <dbReference type="PROSITE-ProRule" id="PRU00259"/>
    </source>
</evidence>
<evidence type="ECO:0000313" key="3">
    <source>
        <dbReference type="Proteomes" id="UP001255856"/>
    </source>
</evidence>
<dbReference type="InterPro" id="IPR011989">
    <property type="entry name" value="ARM-like"/>
</dbReference>
<dbReference type="PROSITE" id="PS50176">
    <property type="entry name" value="ARM_REPEAT"/>
    <property type="match status" value="1"/>
</dbReference>
<reference evidence="2" key="1">
    <citation type="submission" date="2021-01" db="EMBL/GenBank/DDBJ databases">
        <authorList>
            <person name="Eckstrom K.M.E."/>
        </authorList>
    </citation>
    <scope>NUCLEOTIDE SEQUENCE</scope>
    <source>
        <strain evidence="2">UVCC 0001</strain>
    </source>
</reference>